<dbReference type="EMBL" id="CP021056">
    <property type="protein sequence ID" value="QXE24815.1"/>
    <property type="molecule type" value="Genomic_DNA"/>
</dbReference>
<organism evidence="2 3">
    <name type="scientific">Richelia sinica FACHB-800</name>
    <dbReference type="NCBI Taxonomy" id="1357546"/>
    <lineage>
        <taxon>Bacteria</taxon>
        <taxon>Bacillati</taxon>
        <taxon>Cyanobacteriota</taxon>
        <taxon>Cyanophyceae</taxon>
        <taxon>Nostocales</taxon>
        <taxon>Nostocaceae</taxon>
        <taxon>Richelia</taxon>
    </lineage>
</organism>
<sequence length="236" mass="27281">MKNALDVARYFLHRVDREVGETISPLKLQKLVYYAQAWHLVFYGRLLFPDNIQAWIHGPVVYSVWNENREYEYKAIPKPDEPVSDFTNDELVILEEVWSVYGELGAKQLERLTHAEYPWIHARGDLAPTEKSSEIISTEDMMLYYVNFADKTDSFKIHPSALEIHKGHIVNEPISVFPSVELIELVQQLQYPLRTSPELYGLAQAAIDSLSNRKLESMEIEEWACKLANDVKNAID</sequence>
<dbReference type="InterPro" id="IPR025272">
    <property type="entry name" value="SocA_Panacea"/>
</dbReference>
<gene>
    <name evidence="2" type="ORF">B6N60_03524</name>
</gene>
<dbReference type="KEGG" id="rsin:B6N60_03524"/>
<feature type="domain" description="Antitoxin SocA-like Panacea" evidence="1">
    <location>
        <begin position="28"/>
        <end position="119"/>
    </location>
</feature>
<accession>A0A975TAB4</accession>
<keyword evidence="3" id="KW-1185">Reference proteome</keyword>
<evidence type="ECO:0000313" key="3">
    <source>
        <dbReference type="Proteomes" id="UP000683511"/>
    </source>
</evidence>
<protein>
    <submittedName>
        <fullName evidence="2">Phage-associated protein</fullName>
    </submittedName>
</protein>
<evidence type="ECO:0000313" key="2">
    <source>
        <dbReference type="EMBL" id="QXE24815.1"/>
    </source>
</evidence>
<reference evidence="2" key="1">
    <citation type="submission" date="2017-04" db="EMBL/GenBank/DDBJ databases">
        <title>Genome deletions in a multicellular cyanobacterial endosymbiont for morphological adaptation in marine diatoms.</title>
        <authorList>
            <person name="Wang Y."/>
            <person name="Gao H."/>
            <person name="Li R."/>
            <person name="Xu X."/>
        </authorList>
    </citation>
    <scope>NUCLEOTIDE SEQUENCE</scope>
    <source>
        <strain evidence="2">FACHB 800</strain>
    </source>
</reference>
<dbReference type="Proteomes" id="UP000683511">
    <property type="component" value="Chromosome"/>
</dbReference>
<dbReference type="AlphaFoldDB" id="A0A975TAB4"/>
<name>A0A975TAB4_9NOST</name>
<dbReference type="Pfam" id="PF13274">
    <property type="entry name" value="SocA_Panacea"/>
    <property type="match status" value="1"/>
</dbReference>
<dbReference type="RefSeq" id="WP_190605518.1">
    <property type="nucleotide sequence ID" value="NZ_CP021056.1"/>
</dbReference>
<evidence type="ECO:0000259" key="1">
    <source>
        <dbReference type="Pfam" id="PF13274"/>
    </source>
</evidence>
<proteinExistence type="predicted"/>